<keyword evidence="2" id="KW-0255">Endonuclease</keyword>
<dbReference type="Proteomes" id="UP000199706">
    <property type="component" value="Unassembled WGS sequence"/>
</dbReference>
<evidence type="ECO:0000259" key="1">
    <source>
        <dbReference type="Pfam" id="PF13391"/>
    </source>
</evidence>
<evidence type="ECO:0000313" key="2">
    <source>
        <dbReference type="EMBL" id="SDG96316.1"/>
    </source>
</evidence>
<dbReference type="RefSeq" id="WP_090685484.1">
    <property type="nucleotide sequence ID" value="NZ_FNCJ01000006.1"/>
</dbReference>
<feature type="domain" description="HNH nuclease" evidence="1">
    <location>
        <begin position="190"/>
        <end position="242"/>
    </location>
</feature>
<sequence>MARQAQRINDFLIHTLGLTVTNRTWSWDAYDHDWPNDVVVMKLWSRRFFTDPDGTQRIEVWAPPPWAKPATNARRERRKNIARLQNGAPTYAVLRDGEGSENPQPYLYDADVLYKLSGVVTDAQGYEFAIVESRVPVAEFLAGRPGLEQDLAAIAERYPDNPTTRERLVQARLGQGKYRAALLALWDDACAVTGCGLAPVLVASHAKPWADSTDDERLDPHNGLPLVGTLDRLFDTGLIGFDPATGTMHVADAVDEQDQVLFGIPAPLRRKPGRKLAAYLQHHLDHVFQGEREDDEAEA</sequence>
<accession>A0A1G7YJ13</accession>
<dbReference type="AlphaFoldDB" id="A0A1G7YJ13"/>
<keyword evidence="2" id="KW-0378">Hydrolase</keyword>
<evidence type="ECO:0000313" key="3">
    <source>
        <dbReference type="Proteomes" id="UP000199706"/>
    </source>
</evidence>
<protein>
    <submittedName>
        <fullName evidence="2">HNH endonuclease</fullName>
    </submittedName>
</protein>
<keyword evidence="2" id="KW-0540">Nuclease</keyword>
<dbReference type="EMBL" id="FNCJ01000006">
    <property type="protein sequence ID" value="SDG96316.1"/>
    <property type="molecule type" value="Genomic_DNA"/>
</dbReference>
<name>A0A1G7YJ13_9BURK</name>
<dbReference type="Pfam" id="PF13391">
    <property type="entry name" value="HNH_2"/>
    <property type="match status" value="1"/>
</dbReference>
<dbReference type="GO" id="GO:0004519">
    <property type="term" value="F:endonuclease activity"/>
    <property type="evidence" value="ECO:0007669"/>
    <property type="project" value="UniProtKB-KW"/>
</dbReference>
<organism evidence="2 3">
    <name type="scientific">Paraburkholderia phenazinium</name>
    <dbReference type="NCBI Taxonomy" id="60549"/>
    <lineage>
        <taxon>Bacteria</taxon>
        <taxon>Pseudomonadati</taxon>
        <taxon>Pseudomonadota</taxon>
        <taxon>Betaproteobacteria</taxon>
        <taxon>Burkholderiales</taxon>
        <taxon>Burkholderiaceae</taxon>
        <taxon>Paraburkholderia</taxon>
    </lineage>
</organism>
<gene>
    <name evidence="2" type="ORF">SAMN05216466_106204</name>
</gene>
<dbReference type="OrthoDB" id="9811869at2"/>
<proteinExistence type="predicted"/>
<dbReference type="InterPro" id="IPR003615">
    <property type="entry name" value="HNH_nuc"/>
</dbReference>
<reference evidence="2 3" key="1">
    <citation type="submission" date="2016-10" db="EMBL/GenBank/DDBJ databases">
        <authorList>
            <person name="de Groot N.N."/>
        </authorList>
    </citation>
    <scope>NUCLEOTIDE SEQUENCE [LARGE SCALE GENOMIC DNA]</scope>
    <source>
        <strain evidence="2 3">LMG 2247</strain>
    </source>
</reference>